<accession>A0A9X2B6F9</accession>
<evidence type="ECO:0000256" key="1">
    <source>
        <dbReference type="ARBA" id="ARBA00004613"/>
    </source>
</evidence>
<evidence type="ECO:0000256" key="4">
    <source>
        <dbReference type="SAM" id="MobiDB-lite"/>
    </source>
</evidence>
<evidence type="ECO:0000313" key="7">
    <source>
        <dbReference type="EMBL" id="MCJ8146678.1"/>
    </source>
</evidence>
<dbReference type="NCBIfam" id="TIGR01451">
    <property type="entry name" value="B_ant_repeat"/>
    <property type="match status" value="6"/>
</dbReference>
<dbReference type="PANTHER" id="PTHR34819:SF3">
    <property type="entry name" value="CELL SURFACE PROTEIN"/>
    <property type="match status" value="1"/>
</dbReference>
<feature type="compositionally biased region" description="Low complexity" evidence="4">
    <location>
        <begin position="37"/>
        <end position="47"/>
    </location>
</feature>
<feature type="domain" description="DUF11" evidence="5">
    <location>
        <begin position="1272"/>
        <end position="1388"/>
    </location>
</feature>
<proteinExistence type="predicted"/>
<reference evidence="7" key="1">
    <citation type="submission" date="2022-02" db="EMBL/GenBank/DDBJ databases">
        <title>Acinetobacter A3.8 sp. nov., isolated from Sediment (Zhairuo Island).</title>
        <authorList>
            <person name="Zheng K."/>
        </authorList>
    </citation>
    <scope>NUCLEOTIDE SEQUENCE</scope>
    <source>
        <strain evidence="7">A3.8</strain>
    </source>
</reference>
<feature type="domain" description="DUF11" evidence="5">
    <location>
        <begin position="1396"/>
        <end position="1523"/>
    </location>
</feature>
<dbReference type="Pfam" id="PF17210">
    <property type="entry name" value="SdrD_B"/>
    <property type="match status" value="1"/>
</dbReference>
<name>A0A9X2B6F9_9GAMM</name>
<feature type="compositionally biased region" description="Polar residues" evidence="4">
    <location>
        <begin position="1646"/>
        <end position="1664"/>
    </location>
</feature>
<feature type="domain" description="DUF11" evidence="5">
    <location>
        <begin position="969"/>
        <end position="1099"/>
    </location>
</feature>
<dbReference type="InterPro" id="IPR001434">
    <property type="entry name" value="OmcB-like_DUF11"/>
</dbReference>
<keyword evidence="2" id="KW-0964">Secreted</keyword>
<evidence type="ECO:0000256" key="3">
    <source>
        <dbReference type="ARBA" id="ARBA00022729"/>
    </source>
</evidence>
<dbReference type="InterPro" id="IPR047589">
    <property type="entry name" value="DUF11_rpt"/>
</dbReference>
<dbReference type="Proteomes" id="UP001139701">
    <property type="component" value="Unassembled WGS sequence"/>
</dbReference>
<comment type="caution">
    <text evidence="7">The sequence shown here is derived from an EMBL/GenBank/DDBJ whole genome shotgun (WGS) entry which is preliminary data.</text>
</comment>
<feature type="domain" description="SD-repeat containing protein B" evidence="6">
    <location>
        <begin position="1827"/>
        <end position="1916"/>
    </location>
</feature>
<dbReference type="InterPro" id="IPR033764">
    <property type="entry name" value="Sdr_B"/>
</dbReference>
<dbReference type="Gene3D" id="2.60.40.10">
    <property type="entry name" value="Immunoglobulins"/>
    <property type="match status" value="1"/>
</dbReference>
<feature type="domain" description="DUF11" evidence="5">
    <location>
        <begin position="324"/>
        <end position="439"/>
    </location>
</feature>
<feature type="domain" description="DUF11" evidence="5">
    <location>
        <begin position="1135"/>
        <end position="1248"/>
    </location>
</feature>
<evidence type="ECO:0000259" key="6">
    <source>
        <dbReference type="Pfam" id="PF17210"/>
    </source>
</evidence>
<comment type="subcellular location">
    <subcellularLocation>
        <location evidence="1">Secreted</location>
    </subcellularLocation>
</comment>
<sequence>MTASALPRTLEIFSDSRTSGATTGPTSSAQTHTFRLNANNPTDNNYTTYTPTTTVTYNISSVYNYSKYSSRGSSTNPDFTMGGSINNSGDFITSRGTFSPLNTIGDPINGNFSASIQNAPTGCAGSSNSCSSGTTGGINTSSNYGMALFTSTSGLAANSRTLNGRHRVGTITATFNRAVTNPVLHLAGLGGSVGNQGFTAEFDLVNSASATGVTMSRLSGSSGFSVTSTRIANSNLDISATTGSGGASGSVYLQGRRITSLTFDVYVRGDGNGTSWSSSAGIVGGDLFFFGVSSLDEDNDISITKSQRLATAGNTNTFAQTQLNVIAGQDVEYQLEIINNTINPVLGATYSDTIPSGLINNSSTDITILSNTASGGATQCTASKAGATISGTFSGPMSSKCTVTIRVRAQNTGQFSNTATIFESATDNIQSNNTSTVNILVGTLSGNGGYCTPDMYMSAGTAAFGNVTLKSINTAMNPFSYSDIGSAQAPYNSTAVSPKDGYVYGIKEVQGTGSIQLYKIGDVSPNRAVPVNWGDVSGLKLTGYNAGDIDSSGTYYVLENSSTSSTNRLGVITIGDTANSSTAVMRNISGLNGITVNDIADGGDGYLYGVGSSTGILYKIPKAGGAVIPVNSTRYPSPTTFGSMFGSVNGDIYGSENSGGFYKFDKNTGARILLSNSLSSGNNDGAHCVTQPITNLPVDLVITKTDNSSTYRAGTTVTYTIVVSNNGLFGVSGATVSDPLPTGITTMTYTATAANGATTSKASGTHTGALSDTVSVPVGGTVTYQVTVTVPSSFTGELINTATVAAPSGFVDTDTDNNTATDENQQQSANLAISKTNNVDNLVVQGTTSYSILVENLGPNSADNAILKDPAVTGLTKTGTTINCTATAGAVCPTAANRTVALIESASGIVIPTLPSGGTLTFTISANVTALNGTVSNTATIAVPVGIYEEDTANNSATDTDSVYPRANLGITKTDSQTAMNAGGTTTYDIVVSNSSASTSPVSNAIFTDPAVTGLTKTAITCASVSGSAVCPAAADLTIANVEAATGIVIPSLPVNSSLRFTITASVTAESGNVSNVANIAMPAGGTDTDTTNNSATDTNSVTPRADLGVVKTQRAGTSGTFTRDPVSIVPLGVLGSVVEYQLVMTNNGPATVTGATFADIIPSPFVFNSFQESTPTSGNGATACTATNSGNTVTGTFSGPSGATCRVVIRATAPLLAATGTYTNTATVNRPNTIHDPDTTNNSSSVETAIAPAADMAIEKLQSLTNGSFAVTDLTVNQGSNVFYQIKVTNNGPTGIGGLLTGTASFTDTVPTNITNLTLLTAGTTACPAPTINGQTVSGAFSGASGASCTYIVQGTATTVGSITNTATVSSTGLSDTVTSNNSSAVNLTIVPAADLEITKSDSLTSTYTGDEVTYTIAVTNKGPSAANGALFKDAAVTGLSKTSLTCAASNGASCPLAPDLNIANIESTNGLAIPTLPNGGVVTFTVKANVTATSGNVSNVATITAPSGTTDPVTTNNSATDTDSVSLPPADLSITKTDGVTATHTGDEVTYTVVVTNNGPRAANGALFRDAVATGLTKTSVTCSATNSASCPLATDLTISNIESTNGLAIPTLPNGGVVTFTIKANVTATSGNVSNVATITAPSGTTDPVSTNNSATDTDSVSLPPADLSITKTDGVTATYTGDEVTYTVVVTNNGPRAANGALFRDAVATGLTKTSVTCSATNSASCPLATDLTISNIESTNGLAIPTLPNGGVVTFTIKANVTATSGNVSNVATITAPSGTTDPVSTNNSATDTDSVLTPIVIQGKVFEDNSGTTGIASNAYNAVQNTGEVGIANSAVQLTNCSGTVLATTETDAMGQYQFAVRQATLPSPNFCVVQTNVEGYTSVSGSTGYTRGTDTITVPKATSGNYTDLNFGDVKLNLILTENGQHTVVAGAVTDYPHRLQTDATVQVTGITQTLNQQPSSASDQDWQALIYRDSNCNGTVDAGEALFNPTTSAPVSLLPSAGICLVQRVHVPTNVYAGAQHNAQLEASYSVTLSNPADTLTGDSNTVQDTTLTGSAGLELSKKVRKVSSCPSTAADTDVFSTVNEATTLDKLEYEITYKNNSVKNLQNVKIKDAVPTGTTFGSISCQSTPSGNSCDATRTGEALLWQLTGNLSPASSGTVRFCVTPQ</sequence>
<evidence type="ECO:0000256" key="2">
    <source>
        <dbReference type="ARBA" id="ARBA00022525"/>
    </source>
</evidence>
<feature type="region of interest" description="Disordered" evidence="4">
    <location>
        <begin position="1084"/>
        <end position="1103"/>
    </location>
</feature>
<dbReference type="EMBL" id="JAKUML010000009">
    <property type="protein sequence ID" value="MCJ8146678.1"/>
    <property type="molecule type" value="Genomic_DNA"/>
</dbReference>
<protein>
    <recommendedName>
        <fullName evidence="9">DUF11 domain-containing protein</fullName>
    </recommendedName>
</protein>
<feature type="region of interest" description="Disordered" evidence="4">
    <location>
        <begin position="1"/>
        <end position="47"/>
    </location>
</feature>
<keyword evidence="3" id="KW-0732">Signal</keyword>
<keyword evidence="8" id="KW-1185">Reference proteome</keyword>
<dbReference type="GO" id="GO:0005576">
    <property type="term" value="C:extracellular region"/>
    <property type="evidence" value="ECO:0007669"/>
    <property type="project" value="UniProtKB-SubCell"/>
</dbReference>
<dbReference type="Pfam" id="PF01345">
    <property type="entry name" value="DUF11"/>
    <property type="match status" value="9"/>
</dbReference>
<evidence type="ECO:0000259" key="5">
    <source>
        <dbReference type="Pfam" id="PF01345"/>
    </source>
</evidence>
<gene>
    <name evidence="7" type="ORF">MKI79_07165</name>
</gene>
<feature type="domain" description="DUF11" evidence="5">
    <location>
        <begin position="699"/>
        <end position="821"/>
    </location>
</feature>
<feature type="domain" description="DUF11" evidence="5">
    <location>
        <begin position="831"/>
        <end position="959"/>
    </location>
</feature>
<organism evidence="7 8">
    <name type="scientific">Acinetobacter sedimenti</name>
    <dbReference type="NCBI Taxonomy" id="2919922"/>
    <lineage>
        <taxon>Bacteria</taxon>
        <taxon>Pseudomonadati</taxon>
        <taxon>Pseudomonadota</taxon>
        <taxon>Gammaproteobacteria</taxon>
        <taxon>Moraxellales</taxon>
        <taxon>Moraxellaceae</taxon>
        <taxon>Acinetobacter</taxon>
    </lineage>
</organism>
<dbReference type="InterPro" id="IPR013783">
    <property type="entry name" value="Ig-like_fold"/>
</dbReference>
<dbReference type="PANTHER" id="PTHR34819">
    <property type="entry name" value="LARGE CYSTEINE-RICH PERIPLASMIC PROTEIN OMCB"/>
    <property type="match status" value="1"/>
</dbReference>
<evidence type="ECO:0008006" key="9">
    <source>
        <dbReference type="Google" id="ProtNLM"/>
    </source>
</evidence>
<dbReference type="RefSeq" id="WP_241571423.1">
    <property type="nucleotide sequence ID" value="NZ_JAKUML010000009.1"/>
</dbReference>
<feature type="domain" description="DUF11" evidence="5">
    <location>
        <begin position="1533"/>
        <end position="1660"/>
    </location>
</feature>
<dbReference type="InterPro" id="IPR051172">
    <property type="entry name" value="Chlamydia_OmcB"/>
</dbReference>
<feature type="compositionally biased region" description="Low complexity" evidence="4">
    <location>
        <begin position="1084"/>
        <end position="1101"/>
    </location>
</feature>
<feature type="compositionally biased region" description="Low complexity" evidence="4">
    <location>
        <begin position="16"/>
        <end position="29"/>
    </location>
</feature>
<feature type="region of interest" description="Disordered" evidence="4">
    <location>
        <begin position="1646"/>
        <end position="1665"/>
    </location>
</feature>
<evidence type="ECO:0000313" key="8">
    <source>
        <dbReference type="Proteomes" id="UP001139701"/>
    </source>
</evidence>
<feature type="domain" description="DUF11" evidence="5">
    <location>
        <begin position="1670"/>
        <end position="1797"/>
    </location>
</feature>